<feature type="chain" id="PRO_5018289951" description="DUF6268 domain-containing protein" evidence="1">
    <location>
        <begin position="25"/>
        <end position="312"/>
    </location>
</feature>
<evidence type="ECO:0000313" key="4">
    <source>
        <dbReference type="Proteomes" id="UP000276309"/>
    </source>
</evidence>
<name>A0A3G2L539_9FLAO</name>
<feature type="signal peptide" evidence="1">
    <location>
        <begin position="1"/>
        <end position="24"/>
    </location>
</feature>
<reference evidence="3 4" key="1">
    <citation type="submission" date="2018-08" db="EMBL/GenBank/DDBJ databases">
        <title>The reduced genetic potential of extracellular carbohydrate catabolism in Euzebyella marina RN62, a Flavobacteriia bacterium isolated from the hadal water.</title>
        <authorList>
            <person name="Xue C."/>
        </authorList>
    </citation>
    <scope>NUCLEOTIDE SEQUENCE [LARGE SCALE GENOMIC DNA]</scope>
    <source>
        <strain evidence="3 4">RN62</strain>
    </source>
</reference>
<evidence type="ECO:0000259" key="2">
    <source>
        <dbReference type="Pfam" id="PF19783"/>
    </source>
</evidence>
<evidence type="ECO:0000256" key="1">
    <source>
        <dbReference type="SAM" id="SignalP"/>
    </source>
</evidence>
<protein>
    <recommendedName>
        <fullName evidence="2">DUF6268 domain-containing protein</fullName>
    </recommendedName>
</protein>
<dbReference type="Proteomes" id="UP000276309">
    <property type="component" value="Chromosome"/>
</dbReference>
<sequence>MQKLNLKNFLSIAILIISSIQLSAQMNEDLGFLTFSFSPLGSDNIEYRSTDMGGSIPMRIQKGVLISSLNYSFTNIKVDNPNLEYSASELEHIHSLSYALSYIHPLENNWKLLGRGGLMAVSNFSSALTADDLFLNGTLLLIKRLQKEEKLSVLSFGGGYATLAGKPMFFPYINYFKQSSRHWSYNLGFPQAFLRYHFSPHTRLSLNASINGLYANFSKPIVVDVVGLNETAKKLSFRTGFLGIEYQNQLGKYWNLFLKAEYAFWGDYMLEDNFENDIFKQDVSKGLYFTTGMKLNVLRNKTRGTKPRTESN</sequence>
<gene>
    <name evidence="3" type="ORF">D1013_08260</name>
</gene>
<accession>A0A3G2L539</accession>
<dbReference type="OrthoDB" id="1375732at2"/>
<proteinExistence type="predicted"/>
<dbReference type="KEGG" id="emar:D1013_08260"/>
<evidence type="ECO:0000313" key="3">
    <source>
        <dbReference type="EMBL" id="AYN67358.1"/>
    </source>
</evidence>
<organism evidence="3 4">
    <name type="scientific">Euzebyella marina</name>
    <dbReference type="NCBI Taxonomy" id="1761453"/>
    <lineage>
        <taxon>Bacteria</taxon>
        <taxon>Pseudomonadati</taxon>
        <taxon>Bacteroidota</taxon>
        <taxon>Flavobacteriia</taxon>
        <taxon>Flavobacteriales</taxon>
        <taxon>Flavobacteriaceae</taxon>
        <taxon>Euzebyella</taxon>
    </lineage>
</organism>
<dbReference type="InterPro" id="IPR046235">
    <property type="entry name" value="DUF6268"/>
</dbReference>
<dbReference type="AlphaFoldDB" id="A0A3G2L539"/>
<keyword evidence="4" id="KW-1185">Reference proteome</keyword>
<dbReference type="Pfam" id="PF19783">
    <property type="entry name" value="DUF6268"/>
    <property type="match status" value="1"/>
</dbReference>
<dbReference type="EMBL" id="CP032050">
    <property type="protein sequence ID" value="AYN67358.1"/>
    <property type="molecule type" value="Genomic_DNA"/>
</dbReference>
<keyword evidence="1" id="KW-0732">Signal</keyword>
<feature type="domain" description="DUF6268" evidence="2">
    <location>
        <begin position="65"/>
        <end position="295"/>
    </location>
</feature>